<dbReference type="VEuPathDB" id="FungiDB:Z518_06154"/>
<feature type="compositionally biased region" description="Low complexity" evidence="1">
    <location>
        <begin position="173"/>
        <end position="204"/>
    </location>
</feature>
<accession>A0A0D2FT41</accession>
<evidence type="ECO:0000313" key="2">
    <source>
        <dbReference type="EMBL" id="KIX05282.1"/>
    </source>
</evidence>
<evidence type="ECO:0000256" key="1">
    <source>
        <dbReference type="SAM" id="MobiDB-lite"/>
    </source>
</evidence>
<feature type="compositionally biased region" description="Polar residues" evidence="1">
    <location>
        <begin position="228"/>
        <end position="242"/>
    </location>
</feature>
<dbReference type="EMBL" id="KN847478">
    <property type="protein sequence ID" value="KIX05282.1"/>
    <property type="molecule type" value="Genomic_DNA"/>
</dbReference>
<feature type="compositionally biased region" description="Basic and acidic residues" evidence="1">
    <location>
        <begin position="163"/>
        <end position="172"/>
    </location>
</feature>
<feature type="compositionally biased region" description="Polar residues" evidence="1">
    <location>
        <begin position="206"/>
        <end position="220"/>
    </location>
</feature>
<dbReference type="AlphaFoldDB" id="A0A0D2FT41"/>
<sequence>MQTAALRPPHINAQPCATPESSLRIGAPLDEHAPLCQLNNLNNVLLDTSKVKEEIIGEAPPANTPAPQKKKSSIFGGLFQVREPTPVVSSQVAGQMIAHHGSISPIKVSNIRLEKMPDHMPKVNSKWDGIPQSVKDRGKKAKGKEATKSSKHESFLFSGSRSRSPDRKERDCGNSASRNSSSTTGSFGSRGRSSGSHTTSARTRFYAQSVNSSGDLASQQRTDRSRPRTASIQSQSLTSPSAISLPESLPEMPRSPPSIVTSSSGPSEPSRARSNCESYLPKSIATSRTTVDRSGSLKVPATPSIESVPPHSASPVATPQEASPVTPCTFDRNFESDMGRSLPPCENITLVSSAPRVLDPPTTAKKKLRCSINSAFLAGEAQELVLPDDDTDLPKSDLPLRNWDSVRRAPEASSFCASRVQQDLEKRPDSSRARLGLRASMLFRDENTPWTNQGKGPSSLPSPNVVVATSPRTISSPRTKFHKPFGLFGKEKDKN</sequence>
<feature type="compositionally biased region" description="Basic and acidic residues" evidence="1">
    <location>
        <begin position="143"/>
        <end position="154"/>
    </location>
</feature>
<dbReference type="Proteomes" id="UP000053617">
    <property type="component" value="Unassembled WGS sequence"/>
</dbReference>
<name>A0A0D2FT41_9EURO</name>
<feature type="compositionally biased region" description="Polar residues" evidence="1">
    <location>
        <begin position="448"/>
        <end position="462"/>
    </location>
</feature>
<feature type="compositionally biased region" description="Polar residues" evidence="1">
    <location>
        <begin position="258"/>
        <end position="277"/>
    </location>
</feature>
<organism evidence="2 3">
    <name type="scientific">Rhinocladiella mackenziei CBS 650.93</name>
    <dbReference type="NCBI Taxonomy" id="1442369"/>
    <lineage>
        <taxon>Eukaryota</taxon>
        <taxon>Fungi</taxon>
        <taxon>Dikarya</taxon>
        <taxon>Ascomycota</taxon>
        <taxon>Pezizomycotina</taxon>
        <taxon>Eurotiomycetes</taxon>
        <taxon>Chaetothyriomycetidae</taxon>
        <taxon>Chaetothyriales</taxon>
        <taxon>Herpotrichiellaceae</taxon>
        <taxon>Rhinocladiella</taxon>
    </lineage>
</organism>
<feature type="region of interest" description="Disordered" evidence="1">
    <location>
        <begin position="118"/>
        <end position="334"/>
    </location>
</feature>
<reference evidence="2 3" key="1">
    <citation type="submission" date="2015-01" db="EMBL/GenBank/DDBJ databases">
        <title>The Genome Sequence of Rhinocladiella mackenzie CBS 650.93.</title>
        <authorList>
            <consortium name="The Broad Institute Genomics Platform"/>
            <person name="Cuomo C."/>
            <person name="de Hoog S."/>
            <person name="Gorbushina A."/>
            <person name="Stielow B."/>
            <person name="Teixiera M."/>
            <person name="Abouelleil A."/>
            <person name="Chapman S.B."/>
            <person name="Priest M."/>
            <person name="Young S.K."/>
            <person name="Wortman J."/>
            <person name="Nusbaum C."/>
            <person name="Birren B."/>
        </authorList>
    </citation>
    <scope>NUCLEOTIDE SEQUENCE [LARGE SCALE GENOMIC DNA]</scope>
    <source>
        <strain evidence="2 3">CBS 650.93</strain>
    </source>
</reference>
<evidence type="ECO:0000313" key="3">
    <source>
        <dbReference type="Proteomes" id="UP000053617"/>
    </source>
</evidence>
<keyword evidence="3" id="KW-1185">Reference proteome</keyword>
<dbReference type="OrthoDB" id="4117770at2759"/>
<dbReference type="HOGENOM" id="CLU_029459_0_0_1"/>
<proteinExistence type="predicted"/>
<dbReference type="RefSeq" id="XP_013272418.1">
    <property type="nucleotide sequence ID" value="XM_013416964.1"/>
</dbReference>
<dbReference type="GeneID" id="25294225"/>
<feature type="region of interest" description="Disordered" evidence="1">
    <location>
        <begin position="445"/>
        <end position="495"/>
    </location>
</feature>
<gene>
    <name evidence="2" type="ORF">Z518_06154</name>
</gene>
<feature type="compositionally biased region" description="Polar residues" evidence="1">
    <location>
        <begin position="284"/>
        <end position="293"/>
    </location>
</feature>
<protein>
    <submittedName>
        <fullName evidence="2">Uncharacterized protein</fullName>
    </submittedName>
</protein>